<evidence type="ECO:0000256" key="2">
    <source>
        <dbReference type="SAM" id="Phobius"/>
    </source>
</evidence>
<keyword evidence="2" id="KW-0812">Transmembrane</keyword>
<keyword evidence="4" id="KW-1185">Reference proteome</keyword>
<dbReference type="EMBL" id="KZ454987">
    <property type="protein sequence ID" value="PKI85675.1"/>
    <property type="molecule type" value="Genomic_DNA"/>
</dbReference>
<keyword evidence="2" id="KW-1133">Transmembrane helix</keyword>
<accession>A0A2N1JGL7</accession>
<gene>
    <name evidence="3" type="ORF">MVES_000703</name>
</gene>
<feature type="compositionally biased region" description="Basic residues" evidence="1">
    <location>
        <begin position="108"/>
        <end position="123"/>
    </location>
</feature>
<evidence type="ECO:0000313" key="3">
    <source>
        <dbReference type="EMBL" id="PKI85675.1"/>
    </source>
</evidence>
<feature type="region of interest" description="Disordered" evidence="1">
    <location>
        <begin position="86"/>
        <end position="123"/>
    </location>
</feature>
<keyword evidence="2" id="KW-0472">Membrane</keyword>
<evidence type="ECO:0000313" key="4">
    <source>
        <dbReference type="Proteomes" id="UP000232875"/>
    </source>
</evidence>
<dbReference type="OrthoDB" id="3260758at2759"/>
<dbReference type="AlphaFoldDB" id="A0A2N1JGL7"/>
<reference evidence="3 4" key="1">
    <citation type="submission" date="2017-10" db="EMBL/GenBank/DDBJ databases">
        <title>A novel species of cold-tolerant Malassezia isolated from bats.</title>
        <authorList>
            <person name="Lorch J.M."/>
            <person name="Palmer J.M."/>
            <person name="Vanderwolf K.J."/>
            <person name="Schmidt K.Z."/>
            <person name="Verant M.L."/>
            <person name="Weller T.J."/>
            <person name="Blehert D.S."/>
        </authorList>
    </citation>
    <scope>NUCLEOTIDE SEQUENCE [LARGE SCALE GENOMIC DNA]</scope>
    <source>
        <strain evidence="3 4">NWHC:44797-103</strain>
    </source>
</reference>
<proteinExistence type="predicted"/>
<organism evidence="3 4">
    <name type="scientific">Malassezia vespertilionis</name>
    <dbReference type="NCBI Taxonomy" id="2020962"/>
    <lineage>
        <taxon>Eukaryota</taxon>
        <taxon>Fungi</taxon>
        <taxon>Dikarya</taxon>
        <taxon>Basidiomycota</taxon>
        <taxon>Ustilaginomycotina</taxon>
        <taxon>Malasseziomycetes</taxon>
        <taxon>Malasseziales</taxon>
        <taxon>Malasseziaceae</taxon>
        <taxon>Malassezia</taxon>
    </lineage>
</organism>
<feature type="transmembrane region" description="Helical" evidence="2">
    <location>
        <begin position="6"/>
        <end position="25"/>
    </location>
</feature>
<dbReference type="Proteomes" id="UP000232875">
    <property type="component" value="Unassembled WGS sequence"/>
</dbReference>
<sequence>MDSAAIPLPTIICTIAIIAGAWFAYSRLTLPSSKPGGGAYDPQTGIGRGAPGFQTNVRRVALPADLVARIRAGEEISPEEIAAAQEKLATGQAAAPQKPEDEWIPAGLRKKQGNTGGRRKGRK</sequence>
<evidence type="ECO:0000256" key="1">
    <source>
        <dbReference type="SAM" id="MobiDB-lite"/>
    </source>
</evidence>
<protein>
    <submittedName>
        <fullName evidence="3">Uncharacterized protein</fullName>
    </submittedName>
</protein>
<name>A0A2N1JGL7_9BASI</name>